<name>A0A6N3D7N4_9FIRM</name>
<keyword evidence="3" id="KW-0378">Hydrolase</keyword>
<dbReference type="InterPro" id="IPR011330">
    <property type="entry name" value="Glyco_hydro/deAcase_b/a-brl"/>
</dbReference>
<evidence type="ECO:0000256" key="4">
    <source>
        <dbReference type="ARBA" id="ARBA00022842"/>
    </source>
</evidence>
<evidence type="ECO:0000256" key="3">
    <source>
        <dbReference type="ARBA" id="ARBA00022801"/>
    </source>
</evidence>
<dbReference type="GO" id="GO:0019213">
    <property type="term" value="F:deacetylase activity"/>
    <property type="evidence" value="ECO:0007669"/>
    <property type="project" value="TreeGrafter"/>
</dbReference>
<dbReference type="GO" id="GO:0005975">
    <property type="term" value="P:carbohydrate metabolic process"/>
    <property type="evidence" value="ECO:0007669"/>
    <property type="project" value="InterPro"/>
</dbReference>
<dbReference type="AlphaFoldDB" id="A0A6N3D7N4"/>
<protein>
    <recommendedName>
        <fullName evidence="7">Hopanoid biosynthesis associated protein HpnK</fullName>
    </recommendedName>
</protein>
<dbReference type="PANTHER" id="PTHR31609:SF1">
    <property type="entry name" value="CARBOHYDRATE DEACETYLASE"/>
    <property type="match status" value="1"/>
</dbReference>
<keyword evidence="4" id="KW-0460">Magnesium</keyword>
<gene>
    <name evidence="6" type="ORF">VRLFYP33_01508</name>
</gene>
<evidence type="ECO:0000313" key="6">
    <source>
        <dbReference type="EMBL" id="VYU23298.1"/>
    </source>
</evidence>
<dbReference type="EMBL" id="CACRUX010000054">
    <property type="protein sequence ID" value="VYU23298.1"/>
    <property type="molecule type" value="Genomic_DNA"/>
</dbReference>
<accession>A0A6N3D7N4</accession>
<reference evidence="6" key="1">
    <citation type="submission" date="2019-11" db="EMBL/GenBank/DDBJ databases">
        <authorList>
            <person name="Feng L."/>
        </authorList>
    </citation>
    <scope>NUCLEOTIDE SEQUENCE</scope>
    <source>
        <strain evidence="6">VrattiLFYP33</strain>
    </source>
</reference>
<comment type="cofactor">
    <cofactor evidence="1">
        <name>Mg(2+)</name>
        <dbReference type="ChEBI" id="CHEBI:18420"/>
    </cofactor>
</comment>
<keyword evidence="5" id="KW-0119">Carbohydrate metabolism</keyword>
<organism evidence="6">
    <name type="scientific">Veillonella ratti</name>
    <dbReference type="NCBI Taxonomy" id="103892"/>
    <lineage>
        <taxon>Bacteria</taxon>
        <taxon>Bacillati</taxon>
        <taxon>Bacillota</taxon>
        <taxon>Negativicutes</taxon>
        <taxon>Veillonellales</taxon>
        <taxon>Veillonellaceae</taxon>
        <taxon>Veillonella</taxon>
    </lineage>
</organism>
<proteinExistence type="predicted"/>
<keyword evidence="2" id="KW-0479">Metal-binding</keyword>
<sequence>MIRLIVNADDFGLHQAVNEGIIKGHKEGIITSTSLLANGDAFDEAVAMAKENPRLGIGVHTALVGGLKPLSGADKVPSLVDEHGRFFTSYPQFIKKAVSGDINFEEVYQELDLQFEKVVSSGLAITHADGHQHLHVLPQITPIMTSLLKKYGIKKMRIPAEDRFFRNGINQWGRFAGKVGLAEVADKAYTFSSRMGIWSPRYFWGMMSGGQLTEERLMEILHRVAGTRGSHEIMTHPGNNDRVLNALFPWDYHWESELAAMCAEPVKEFIKFHQIQLLNYGECE</sequence>
<dbReference type="CDD" id="cd10808">
    <property type="entry name" value="YdjC"/>
    <property type="match status" value="1"/>
</dbReference>
<dbReference type="SUPFAM" id="SSF88713">
    <property type="entry name" value="Glycoside hydrolase/deacetylase"/>
    <property type="match status" value="1"/>
</dbReference>
<dbReference type="GO" id="GO:0046872">
    <property type="term" value="F:metal ion binding"/>
    <property type="evidence" value="ECO:0007669"/>
    <property type="project" value="UniProtKB-KW"/>
</dbReference>
<dbReference type="InterPro" id="IPR006879">
    <property type="entry name" value="YdjC-like"/>
</dbReference>
<dbReference type="Pfam" id="PF04794">
    <property type="entry name" value="YdjC"/>
    <property type="match status" value="1"/>
</dbReference>
<evidence type="ECO:0000256" key="1">
    <source>
        <dbReference type="ARBA" id="ARBA00001946"/>
    </source>
</evidence>
<dbReference type="GO" id="GO:0016787">
    <property type="term" value="F:hydrolase activity"/>
    <property type="evidence" value="ECO:0007669"/>
    <property type="project" value="UniProtKB-KW"/>
</dbReference>
<evidence type="ECO:0008006" key="7">
    <source>
        <dbReference type="Google" id="ProtNLM"/>
    </source>
</evidence>
<dbReference type="PANTHER" id="PTHR31609">
    <property type="entry name" value="YDJC DEACETYLASE FAMILY MEMBER"/>
    <property type="match status" value="1"/>
</dbReference>
<evidence type="ECO:0000256" key="2">
    <source>
        <dbReference type="ARBA" id="ARBA00022723"/>
    </source>
</evidence>
<evidence type="ECO:0000256" key="5">
    <source>
        <dbReference type="ARBA" id="ARBA00023277"/>
    </source>
</evidence>
<dbReference type="Gene3D" id="3.20.20.370">
    <property type="entry name" value="Glycoside hydrolase/deacetylase"/>
    <property type="match status" value="1"/>
</dbReference>
<dbReference type="RefSeq" id="WP_021841865.1">
    <property type="nucleotide sequence ID" value="NZ_CACRUX010000054.1"/>
</dbReference>